<sequence length="90" mass="10823">MKIEKFLKYIQQKLLNTPDISFITVKIFIQKFYECLSNKEQIRYMIDCQLINEFSLKQISIDTIINQSKVENFEITLNNLKNDKNDKQKN</sequence>
<dbReference type="AlphaFoldDB" id="X1IUL6"/>
<reference evidence="1" key="1">
    <citation type="journal article" date="2014" name="Front. Microbiol.">
        <title>High frequency of phylogenetically diverse reductive dehalogenase-homologous genes in deep subseafloor sedimentary metagenomes.</title>
        <authorList>
            <person name="Kawai M."/>
            <person name="Futagami T."/>
            <person name="Toyoda A."/>
            <person name="Takaki Y."/>
            <person name="Nishi S."/>
            <person name="Hori S."/>
            <person name="Arai W."/>
            <person name="Tsubouchi T."/>
            <person name="Morono Y."/>
            <person name="Uchiyama I."/>
            <person name="Ito T."/>
            <person name="Fujiyama A."/>
            <person name="Inagaki F."/>
            <person name="Takami H."/>
        </authorList>
    </citation>
    <scope>NUCLEOTIDE SEQUENCE</scope>
    <source>
        <strain evidence="1">Expedition CK06-06</strain>
    </source>
</reference>
<dbReference type="EMBL" id="BARU01035874">
    <property type="protein sequence ID" value="GAH85402.1"/>
    <property type="molecule type" value="Genomic_DNA"/>
</dbReference>
<accession>X1IUL6</accession>
<name>X1IUL6_9ZZZZ</name>
<organism evidence="1">
    <name type="scientific">marine sediment metagenome</name>
    <dbReference type="NCBI Taxonomy" id="412755"/>
    <lineage>
        <taxon>unclassified sequences</taxon>
        <taxon>metagenomes</taxon>
        <taxon>ecological metagenomes</taxon>
    </lineage>
</organism>
<comment type="caution">
    <text evidence="1">The sequence shown here is derived from an EMBL/GenBank/DDBJ whole genome shotgun (WGS) entry which is preliminary data.</text>
</comment>
<gene>
    <name evidence="1" type="ORF">S03H2_56092</name>
</gene>
<evidence type="ECO:0000313" key="1">
    <source>
        <dbReference type="EMBL" id="GAH85402.1"/>
    </source>
</evidence>
<proteinExistence type="predicted"/>
<protein>
    <submittedName>
        <fullName evidence="1">Uncharacterized protein</fullName>
    </submittedName>
</protein>